<feature type="transmembrane region" description="Helical" evidence="1">
    <location>
        <begin position="68"/>
        <end position="86"/>
    </location>
</feature>
<evidence type="ECO:0000256" key="2">
    <source>
        <dbReference type="SAM" id="SignalP"/>
    </source>
</evidence>
<feature type="signal peptide" evidence="2">
    <location>
        <begin position="1"/>
        <end position="22"/>
    </location>
</feature>
<evidence type="ECO:0000256" key="1">
    <source>
        <dbReference type="SAM" id="Phobius"/>
    </source>
</evidence>
<name>A0A1Z5IF49_9LACO</name>
<keyword evidence="1" id="KW-1133">Transmembrane helix</keyword>
<keyword evidence="1" id="KW-0472">Membrane</keyword>
<sequence>MRLLKILVVLLLFVVFSRPVTGAARTTSQTDEPTISQLQPKMNAQIQVGNQESQIKFWRTNNTHERQVTIGGLTILVMIGLTATWARRRFY</sequence>
<keyword evidence="1" id="KW-0812">Transmembrane</keyword>
<dbReference type="Proteomes" id="UP000198402">
    <property type="component" value="Unassembled WGS sequence"/>
</dbReference>
<evidence type="ECO:0000313" key="3">
    <source>
        <dbReference type="EMBL" id="GAX00415.1"/>
    </source>
</evidence>
<protein>
    <recommendedName>
        <fullName evidence="5">Gram-positive cocci surface proteins LPxTG domain-containing protein</fullName>
    </recommendedName>
</protein>
<dbReference type="AlphaFoldDB" id="A0A1Z5IF49"/>
<reference evidence="3 4" key="1">
    <citation type="submission" date="2015-11" db="EMBL/GenBank/DDBJ databases">
        <title>Draft genome sequences of new species of the genus Lactobacillus isolated from orchardgrass silage.</title>
        <authorList>
            <person name="Tohno M."/>
            <person name="Tanizawa Y."/>
            <person name="Arita M."/>
        </authorList>
    </citation>
    <scope>NUCLEOTIDE SEQUENCE [LARGE SCALE GENOMIC DNA]</scope>
    <source>
        <strain evidence="3 4">IWT126</strain>
    </source>
</reference>
<dbReference type="RefSeq" id="WP_054654878.1">
    <property type="nucleotide sequence ID" value="NZ_BBFL01000006.1"/>
</dbReference>
<feature type="chain" id="PRO_5038698028" description="Gram-positive cocci surface proteins LPxTG domain-containing protein" evidence="2">
    <location>
        <begin position="23"/>
        <end position="91"/>
    </location>
</feature>
<dbReference type="EMBL" id="BCMG01000002">
    <property type="protein sequence ID" value="GAX00415.1"/>
    <property type="molecule type" value="Genomic_DNA"/>
</dbReference>
<organism evidence="3 4">
    <name type="scientific">Secundilactobacillus silagei JCM 19001</name>
    <dbReference type="NCBI Taxonomy" id="1302250"/>
    <lineage>
        <taxon>Bacteria</taxon>
        <taxon>Bacillati</taxon>
        <taxon>Bacillota</taxon>
        <taxon>Bacilli</taxon>
        <taxon>Lactobacillales</taxon>
        <taxon>Lactobacillaceae</taxon>
        <taxon>Secundilactobacillus</taxon>
    </lineage>
</organism>
<keyword evidence="4" id="KW-1185">Reference proteome</keyword>
<gene>
    <name evidence="3" type="ORF">IWT126_00430</name>
</gene>
<evidence type="ECO:0000313" key="4">
    <source>
        <dbReference type="Proteomes" id="UP000198402"/>
    </source>
</evidence>
<comment type="caution">
    <text evidence="3">The sequence shown here is derived from an EMBL/GenBank/DDBJ whole genome shotgun (WGS) entry which is preliminary data.</text>
</comment>
<proteinExistence type="predicted"/>
<keyword evidence="2" id="KW-0732">Signal</keyword>
<accession>A0A1Z5IF49</accession>
<dbReference type="OrthoDB" id="2322748at2"/>
<evidence type="ECO:0008006" key="5">
    <source>
        <dbReference type="Google" id="ProtNLM"/>
    </source>
</evidence>